<evidence type="ECO:0000256" key="6">
    <source>
        <dbReference type="ARBA" id="ARBA00007731"/>
    </source>
</evidence>
<proteinExistence type="inferred from homology"/>
<evidence type="ECO:0000256" key="1">
    <source>
        <dbReference type="ARBA" id="ARBA00000024"/>
    </source>
</evidence>
<dbReference type="GO" id="GO:0004635">
    <property type="term" value="F:phosphoribosyl-AMP cyclohydrolase activity"/>
    <property type="evidence" value="ECO:0007669"/>
    <property type="project" value="UniProtKB-UniRule"/>
</dbReference>
<comment type="caution">
    <text evidence="17">The sequence shown here is derived from an EMBL/GenBank/DDBJ whole genome shotgun (WGS) entry which is preliminary data.</text>
</comment>
<dbReference type="InterPro" id="IPR002496">
    <property type="entry name" value="PRib_AMP_CycHydrolase_dom"/>
</dbReference>
<comment type="subcellular location">
    <subcellularLocation>
        <location evidence="3 15">Cytoplasm</location>
    </subcellularLocation>
</comment>
<dbReference type="PANTHER" id="PTHR42945:SF1">
    <property type="entry name" value="HISTIDINE BIOSYNTHESIS BIFUNCTIONAL PROTEIN HIS7"/>
    <property type="match status" value="1"/>
</dbReference>
<evidence type="ECO:0000313" key="18">
    <source>
        <dbReference type="Proteomes" id="UP000824123"/>
    </source>
</evidence>
<dbReference type="FunFam" id="3.10.20.810:FF:000001">
    <property type="entry name" value="Histidine biosynthesis bifunctional protein HisIE"/>
    <property type="match status" value="1"/>
</dbReference>
<evidence type="ECO:0000256" key="7">
    <source>
        <dbReference type="ARBA" id="ARBA00008299"/>
    </source>
</evidence>
<feature type="region of interest" description="Phosphoribosyl-ATP pyrophosphohydrolase" evidence="15">
    <location>
        <begin position="127"/>
        <end position="215"/>
    </location>
</feature>
<feature type="region of interest" description="Phosphoribosyl-AMP cyclohydrolase" evidence="15">
    <location>
        <begin position="1"/>
        <end position="126"/>
    </location>
</feature>
<dbReference type="NCBIfam" id="NF000768">
    <property type="entry name" value="PRK00051.1"/>
    <property type="match status" value="1"/>
</dbReference>
<keyword evidence="8 15" id="KW-0963">Cytoplasm</keyword>
<keyword evidence="14 15" id="KW-0511">Multifunctional enzyme</keyword>
<dbReference type="GO" id="GO:0005737">
    <property type="term" value="C:cytoplasm"/>
    <property type="evidence" value="ECO:0007669"/>
    <property type="project" value="UniProtKB-SubCell"/>
</dbReference>
<dbReference type="InterPro" id="IPR023019">
    <property type="entry name" value="His_synth_HisIE"/>
</dbReference>
<dbReference type="SUPFAM" id="SSF101386">
    <property type="entry name" value="all-alpha NTP pyrophosphatases"/>
    <property type="match status" value="1"/>
</dbReference>
<dbReference type="HAMAP" id="MF_01020">
    <property type="entry name" value="HisE"/>
    <property type="match status" value="1"/>
</dbReference>
<dbReference type="EC" id="3.5.4.19" evidence="15"/>
<sequence length="215" mass="23641">MENKFTVDASKLDALKFGPDGLIPAVAQDVKSGDVVMLAYMNRESLEATLNTGLATYFSRSRQELWQKGATSGNVQHVREVLYDCDGDALLLKIDQVGVACHTGEYSCFHNSLTGADGTAPASSHVLEEVFEVIEGRKAQPVAGSYTNYLLEKGVEKICKKVGEEASETIIAAVKGSNDELRYEASDLLYHLMVLLSNQGMRPEELYSELRSRRK</sequence>
<dbReference type="NCBIfam" id="TIGR03188">
    <property type="entry name" value="histidine_hisI"/>
    <property type="match status" value="1"/>
</dbReference>
<evidence type="ECO:0000256" key="12">
    <source>
        <dbReference type="ARBA" id="ARBA00022840"/>
    </source>
</evidence>
<evidence type="ECO:0000256" key="10">
    <source>
        <dbReference type="ARBA" id="ARBA00022741"/>
    </source>
</evidence>
<keyword evidence="9 15" id="KW-0028">Amino-acid biosynthesis</keyword>
<dbReference type="InterPro" id="IPR026660">
    <property type="entry name" value="PRA-CH"/>
</dbReference>
<dbReference type="HAMAP" id="MF_01021">
    <property type="entry name" value="HisI"/>
    <property type="match status" value="1"/>
</dbReference>
<keyword evidence="12 15" id="KW-0067">ATP-binding</keyword>
<evidence type="ECO:0000259" key="16">
    <source>
        <dbReference type="Pfam" id="PF01502"/>
    </source>
</evidence>
<dbReference type="GO" id="GO:0004636">
    <property type="term" value="F:phosphoribosyl-ATP diphosphatase activity"/>
    <property type="evidence" value="ECO:0007669"/>
    <property type="project" value="UniProtKB-UniRule"/>
</dbReference>
<dbReference type="InterPro" id="IPR008179">
    <property type="entry name" value="HisE"/>
</dbReference>
<dbReference type="SUPFAM" id="SSF141734">
    <property type="entry name" value="HisI-like"/>
    <property type="match status" value="1"/>
</dbReference>
<comment type="catalytic activity">
    <reaction evidence="1 15">
        <text>1-(5-phospho-beta-D-ribosyl)-5'-AMP + H2O = 1-(5-phospho-beta-D-ribosyl)-5-[(5-phospho-beta-D-ribosylamino)methylideneamino]imidazole-4-carboxamide</text>
        <dbReference type="Rhea" id="RHEA:20049"/>
        <dbReference type="ChEBI" id="CHEBI:15377"/>
        <dbReference type="ChEBI" id="CHEBI:58435"/>
        <dbReference type="ChEBI" id="CHEBI:59457"/>
        <dbReference type="EC" id="3.5.4.19"/>
    </reaction>
</comment>
<evidence type="ECO:0000256" key="9">
    <source>
        <dbReference type="ARBA" id="ARBA00022605"/>
    </source>
</evidence>
<evidence type="ECO:0000313" key="17">
    <source>
        <dbReference type="EMBL" id="HIU47339.1"/>
    </source>
</evidence>
<accession>A0A9D1LSP8</accession>
<dbReference type="AlphaFoldDB" id="A0A9D1LSP8"/>
<dbReference type="NCBIfam" id="NF002747">
    <property type="entry name" value="PRK02759.1"/>
    <property type="match status" value="1"/>
</dbReference>
<gene>
    <name evidence="15" type="primary">hisI</name>
    <name evidence="15" type="synonym">hisIE</name>
    <name evidence="17" type="ORF">IAC59_08815</name>
</gene>
<dbReference type="Gene3D" id="1.10.287.1080">
    <property type="entry name" value="MazG-like"/>
    <property type="match status" value="1"/>
</dbReference>
<evidence type="ECO:0000256" key="4">
    <source>
        <dbReference type="ARBA" id="ARBA00005169"/>
    </source>
</evidence>
<evidence type="ECO:0000256" key="5">
    <source>
        <dbReference type="ARBA" id="ARBA00005204"/>
    </source>
</evidence>
<dbReference type="EC" id="3.6.1.31" evidence="15"/>
<reference evidence="17" key="1">
    <citation type="submission" date="2020-10" db="EMBL/GenBank/DDBJ databases">
        <authorList>
            <person name="Gilroy R."/>
        </authorList>
    </citation>
    <scope>NUCLEOTIDE SEQUENCE</scope>
    <source>
        <strain evidence="17">ChiSxjej2B14-8506</strain>
    </source>
</reference>
<evidence type="ECO:0000256" key="13">
    <source>
        <dbReference type="ARBA" id="ARBA00023102"/>
    </source>
</evidence>
<dbReference type="Pfam" id="PF01502">
    <property type="entry name" value="PRA-CH"/>
    <property type="match status" value="1"/>
</dbReference>
<evidence type="ECO:0000256" key="8">
    <source>
        <dbReference type="ARBA" id="ARBA00022490"/>
    </source>
</evidence>
<dbReference type="Proteomes" id="UP000824123">
    <property type="component" value="Unassembled WGS sequence"/>
</dbReference>
<dbReference type="EMBL" id="DVNK01000052">
    <property type="protein sequence ID" value="HIU47339.1"/>
    <property type="molecule type" value="Genomic_DNA"/>
</dbReference>
<reference evidence="17" key="2">
    <citation type="journal article" date="2021" name="PeerJ">
        <title>Extensive microbial diversity within the chicken gut microbiome revealed by metagenomics and culture.</title>
        <authorList>
            <person name="Gilroy R."/>
            <person name="Ravi A."/>
            <person name="Getino M."/>
            <person name="Pursley I."/>
            <person name="Horton D.L."/>
            <person name="Alikhan N.F."/>
            <person name="Baker D."/>
            <person name="Gharbi K."/>
            <person name="Hall N."/>
            <person name="Watson M."/>
            <person name="Adriaenssens E.M."/>
            <person name="Foster-Nyarko E."/>
            <person name="Jarju S."/>
            <person name="Secka A."/>
            <person name="Antonio M."/>
            <person name="Oren A."/>
            <person name="Chaudhuri R.R."/>
            <person name="La Ragione R."/>
            <person name="Hildebrand F."/>
            <person name="Pallen M.J."/>
        </authorList>
    </citation>
    <scope>NUCLEOTIDE SEQUENCE</scope>
    <source>
        <strain evidence="17">ChiSxjej2B14-8506</strain>
    </source>
</reference>
<evidence type="ECO:0000256" key="11">
    <source>
        <dbReference type="ARBA" id="ARBA00022801"/>
    </source>
</evidence>
<comment type="similarity">
    <text evidence="6 15">In the C-terminal section; belongs to the PRA-PH family.</text>
</comment>
<dbReference type="Gene3D" id="3.10.20.810">
    <property type="entry name" value="Phosphoribosyl-AMP cyclohydrolase"/>
    <property type="match status" value="1"/>
</dbReference>
<protein>
    <recommendedName>
        <fullName evidence="15">Histidine biosynthesis bifunctional protein HisIE</fullName>
    </recommendedName>
    <domain>
        <recommendedName>
            <fullName evidence="15">Phosphoribosyl-AMP cyclohydrolase</fullName>
            <shortName evidence="15">PRA-CH</shortName>
            <ecNumber evidence="15">3.5.4.19</ecNumber>
        </recommendedName>
    </domain>
    <domain>
        <recommendedName>
            <fullName evidence="15">Phosphoribosyl-ATP pyrophosphatase</fullName>
            <shortName evidence="15">PRA-PH</shortName>
            <ecNumber evidence="15">3.6.1.31</ecNumber>
        </recommendedName>
    </domain>
</protein>
<evidence type="ECO:0000256" key="15">
    <source>
        <dbReference type="HAMAP-Rule" id="MF_01019"/>
    </source>
</evidence>
<evidence type="ECO:0000256" key="2">
    <source>
        <dbReference type="ARBA" id="ARBA00001460"/>
    </source>
</evidence>
<evidence type="ECO:0000256" key="14">
    <source>
        <dbReference type="ARBA" id="ARBA00023268"/>
    </source>
</evidence>
<organism evidence="17 18">
    <name type="scientific">Candidatus Fimadaptatus faecigallinarum</name>
    <dbReference type="NCBI Taxonomy" id="2840814"/>
    <lineage>
        <taxon>Bacteria</taxon>
        <taxon>Bacillati</taxon>
        <taxon>Bacillota</taxon>
        <taxon>Clostridia</taxon>
        <taxon>Eubacteriales</taxon>
        <taxon>Candidatus Fimadaptatus</taxon>
    </lineage>
</organism>
<comment type="catalytic activity">
    <reaction evidence="2 15">
        <text>1-(5-phospho-beta-D-ribosyl)-ATP + H2O = 1-(5-phospho-beta-D-ribosyl)-5'-AMP + diphosphate + H(+)</text>
        <dbReference type="Rhea" id="RHEA:22828"/>
        <dbReference type="ChEBI" id="CHEBI:15377"/>
        <dbReference type="ChEBI" id="CHEBI:15378"/>
        <dbReference type="ChEBI" id="CHEBI:33019"/>
        <dbReference type="ChEBI" id="CHEBI:59457"/>
        <dbReference type="ChEBI" id="CHEBI:73183"/>
        <dbReference type="EC" id="3.6.1.31"/>
    </reaction>
</comment>
<keyword evidence="11 15" id="KW-0378">Hydrolase</keyword>
<keyword evidence="13 15" id="KW-0368">Histidine biosynthesis</keyword>
<dbReference type="GO" id="GO:0005524">
    <property type="term" value="F:ATP binding"/>
    <property type="evidence" value="ECO:0007669"/>
    <property type="project" value="UniProtKB-KW"/>
</dbReference>
<name>A0A9D1LSP8_9FIRM</name>
<keyword evidence="10 15" id="KW-0547">Nucleotide-binding</keyword>
<dbReference type="PANTHER" id="PTHR42945">
    <property type="entry name" value="HISTIDINE BIOSYNTHESIS BIFUNCTIONAL PROTEIN"/>
    <property type="match status" value="1"/>
</dbReference>
<dbReference type="GO" id="GO:0000105">
    <property type="term" value="P:L-histidine biosynthetic process"/>
    <property type="evidence" value="ECO:0007669"/>
    <property type="project" value="UniProtKB-UniRule"/>
</dbReference>
<dbReference type="InterPro" id="IPR021130">
    <property type="entry name" value="PRib-ATP_PPHydrolase-like"/>
</dbReference>
<dbReference type="HAMAP" id="MF_01019">
    <property type="entry name" value="HisIE"/>
    <property type="match status" value="1"/>
</dbReference>
<dbReference type="Pfam" id="PF01503">
    <property type="entry name" value="PRA-PH"/>
    <property type="match status" value="1"/>
</dbReference>
<feature type="domain" description="Phosphoribosyl-AMP cyclohydrolase" evidence="16">
    <location>
        <begin position="37"/>
        <end position="110"/>
    </location>
</feature>
<comment type="pathway">
    <text evidence="4 15">Amino-acid biosynthesis; L-histidine biosynthesis; L-histidine from 5-phospho-alpha-D-ribose 1-diphosphate: step 3/9.</text>
</comment>
<comment type="similarity">
    <text evidence="7 15">In the N-terminal section; belongs to the PRA-CH family.</text>
</comment>
<evidence type="ECO:0000256" key="3">
    <source>
        <dbReference type="ARBA" id="ARBA00004496"/>
    </source>
</evidence>
<comment type="pathway">
    <text evidence="5 15">Amino-acid biosynthesis; L-histidine biosynthesis; L-histidine from 5-phospho-alpha-D-ribose 1-diphosphate: step 2/9.</text>
</comment>
<dbReference type="InterPro" id="IPR038019">
    <property type="entry name" value="PRib_AMP_CycHydrolase_sf"/>
</dbReference>
<dbReference type="CDD" id="cd11534">
    <property type="entry name" value="NTP-PPase_HisIE_like"/>
    <property type="match status" value="1"/>
</dbReference>